<feature type="chain" id="PRO_5042021254" evidence="1">
    <location>
        <begin position="20"/>
        <end position="89"/>
    </location>
</feature>
<gene>
    <name evidence="2" type="ORF">L3Y34_003614</name>
</gene>
<evidence type="ECO:0000313" key="3">
    <source>
        <dbReference type="Proteomes" id="UP000827892"/>
    </source>
</evidence>
<name>A0AAE9ADQ3_CAEBR</name>
<sequence>MKSISLYLVLTFSIGAYSAQYPSGRNLWYYFEMFREGHRSTTQAPRGFIGPLHGLKNRDDSYKSGKGFRTGRSVERIVHYRDSWNKLKR</sequence>
<feature type="signal peptide" evidence="1">
    <location>
        <begin position="1"/>
        <end position="19"/>
    </location>
</feature>
<evidence type="ECO:0000256" key="1">
    <source>
        <dbReference type="SAM" id="SignalP"/>
    </source>
</evidence>
<evidence type="ECO:0000313" key="2">
    <source>
        <dbReference type="EMBL" id="ULT94261.1"/>
    </source>
</evidence>
<dbReference type="AlphaFoldDB" id="A0AAE9ADQ3"/>
<organism evidence="2 3">
    <name type="scientific">Caenorhabditis briggsae</name>
    <dbReference type="NCBI Taxonomy" id="6238"/>
    <lineage>
        <taxon>Eukaryota</taxon>
        <taxon>Metazoa</taxon>
        <taxon>Ecdysozoa</taxon>
        <taxon>Nematoda</taxon>
        <taxon>Chromadorea</taxon>
        <taxon>Rhabditida</taxon>
        <taxon>Rhabditina</taxon>
        <taxon>Rhabditomorpha</taxon>
        <taxon>Rhabditoidea</taxon>
        <taxon>Rhabditidae</taxon>
        <taxon>Peloderinae</taxon>
        <taxon>Caenorhabditis</taxon>
    </lineage>
</organism>
<reference evidence="2 3" key="1">
    <citation type="submission" date="2022-05" db="EMBL/GenBank/DDBJ databases">
        <title>Chromosome-level reference genomes for two strains of Caenorhabditis briggsae: an improved platform for comparative genomics.</title>
        <authorList>
            <person name="Stevens L."/>
            <person name="Andersen E.C."/>
        </authorList>
    </citation>
    <scope>NUCLEOTIDE SEQUENCE [LARGE SCALE GENOMIC DNA]</scope>
    <source>
        <strain evidence="2">QX1410_ONT</strain>
        <tissue evidence="2">Whole-organism</tissue>
    </source>
</reference>
<proteinExistence type="predicted"/>
<dbReference type="Proteomes" id="UP000827892">
    <property type="component" value="Chromosome IV"/>
</dbReference>
<dbReference type="EMBL" id="CP090894">
    <property type="protein sequence ID" value="ULT94261.1"/>
    <property type="molecule type" value="Genomic_DNA"/>
</dbReference>
<keyword evidence="1" id="KW-0732">Signal</keyword>
<accession>A0AAE9ADQ3</accession>
<protein>
    <submittedName>
        <fullName evidence="2">Uncharacterized protein</fullName>
    </submittedName>
</protein>